<evidence type="ECO:0000259" key="1">
    <source>
        <dbReference type="Pfam" id="PF01471"/>
    </source>
</evidence>
<dbReference type="InterPro" id="IPR036366">
    <property type="entry name" value="PGBDSf"/>
</dbReference>
<reference evidence="3" key="1">
    <citation type="journal article" date="2019" name="Int. J. Syst. Evol. Microbiol.">
        <title>The Global Catalogue of Microorganisms (GCM) 10K type strain sequencing project: providing services to taxonomists for standard genome sequencing and annotation.</title>
        <authorList>
            <consortium name="The Broad Institute Genomics Platform"/>
            <consortium name="The Broad Institute Genome Sequencing Center for Infectious Disease"/>
            <person name="Wu L."/>
            <person name="Ma J."/>
        </authorList>
    </citation>
    <scope>NUCLEOTIDE SEQUENCE [LARGE SCALE GENOMIC DNA]</scope>
    <source>
        <strain evidence="3">CECT 7649</strain>
    </source>
</reference>
<proteinExistence type="predicted"/>
<accession>A0ABW2PI02</accession>
<gene>
    <name evidence="2" type="ORF">ACFQSB_37795</name>
</gene>
<dbReference type="InterPro" id="IPR036365">
    <property type="entry name" value="PGBD-like_sf"/>
</dbReference>
<evidence type="ECO:0000313" key="3">
    <source>
        <dbReference type="Proteomes" id="UP001596496"/>
    </source>
</evidence>
<dbReference type="Gene3D" id="1.10.101.10">
    <property type="entry name" value="PGBD-like superfamily/PGBD"/>
    <property type="match status" value="1"/>
</dbReference>
<dbReference type="SUPFAM" id="SSF47090">
    <property type="entry name" value="PGBD-like"/>
    <property type="match status" value="1"/>
</dbReference>
<organism evidence="2 3">
    <name type="scientific">Sphaerisporangium rhizosphaerae</name>
    <dbReference type="NCBI Taxonomy" id="2269375"/>
    <lineage>
        <taxon>Bacteria</taxon>
        <taxon>Bacillati</taxon>
        <taxon>Actinomycetota</taxon>
        <taxon>Actinomycetes</taxon>
        <taxon>Streptosporangiales</taxon>
        <taxon>Streptosporangiaceae</taxon>
        <taxon>Sphaerisporangium</taxon>
    </lineage>
</organism>
<protein>
    <submittedName>
        <fullName evidence="2">Peptidoglycan-binding protein</fullName>
    </submittedName>
</protein>
<evidence type="ECO:0000313" key="2">
    <source>
        <dbReference type="EMBL" id="MFC7388011.1"/>
    </source>
</evidence>
<keyword evidence="3" id="KW-1185">Reference proteome</keyword>
<dbReference type="RefSeq" id="WP_380831972.1">
    <property type="nucleotide sequence ID" value="NZ_JBHTCG010000049.1"/>
</dbReference>
<feature type="domain" description="Peptidoglycan binding-like" evidence="1">
    <location>
        <begin position="117"/>
        <end position="164"/>
    </location>
</feature>
<sequence>MAGALRASLAGAVALALAGGGWVLLRDTPAAPAAAPVATGTVPVTVGDVTARELANGTLTYAATYSVNGAGGVLTRLPKLGARITRGHAVYEADGGRAVLMYGPRPAWRAFALGMTSGADVEQLERNLRALGYTGFTVDRTYGLSTYYAVRRWQHDAHLPVTGAVPLGQVVFLPRPLRVTGHDAQVGDAAGGRVLHGTSAVPIVSVQLDPSMAPRVGKGDRVTVILPDGRRRGGRVATISTVAVTPDQPQQDGDPAQSYVPITITLAGRPVRALDQAVVQVEITVERHKDVLTVPILALLARPGGRFAVVTVQGSRRTTVPVETGLFDETEGTVEVTGVPEGAQVEVPKE</sequence>
<dbReference type="Pfam" id="PF01471">
    <property type="entry name" value="PG_binding_1"/>
    <property type="match status" value="1"/>
</dbReference>
<comment type="caution">
    <text evidence="2">The sequence shown here is derived from an EMBL/GenBank/DDBJ whole genome shotgun (WGS) entry which is preliminary data.</text>
</comment>
<dbReference type="Proteomes" id="UP001596496">
    <property type="component" value="Unassembled WGS sequence"/>
</dbReference>
<dbReference type="EMBL" id="JBHTCG010000049">
    <property type="protein sequence ID" value="MFC7388011.1"/>
    <property type="molecule type" value="Genomic_DNA"/>
</dbReference>
<dbReference type="InterPro" id="IPR002477">
    <property type="entry name" value="Peptidoglycan-bd-like"/>
</dbReference>
<dbReference type="Gene3D" id="2.40.420.20">
    <property type="match status" value="1"/>
</dbReference>
<name>A0ABW2PI02_9ACTN</name>